<accession>A0A060YY52</accession>
<gene>
    <name evidence="3" type="ORF">GSONMT00057872001</name>
</gene>
<dbReference type="STRING" id="8022.A0A060YY52"/>
<protein>
    <recommendedName>
        <fullName evidence="2">Peptidase S1 domain-containing protein</fullName>
    </recommendedName>
</protein>
<dbReference type="InterPro" id="IPR043504">
    <property type="entry name" value="Peptidase_S1_PA_chymotrypsin"/>
</dbReference>
<dbReference type="SUPFAM" id="SSF50494">
    <property type="entry name" value="Trypsin-like serine proteases"/>
    <property type="match status" value="1"/>
</dbReference>
<evidence type="ECO:0000256" key="1">
    <source>
        <dbReference type="SAM" id="MobiDB-lite"/>
    </source>
</evidence>
<name>A0A060YY52_ONCMY</name>
<dbReference type="Gene3D" id="2.40.10.10">
    <property type="entry name" value="Trypsin-like serine proteases"/>
    <property type="match status" value="2"/>
</dbReference>
<dbReference type="GO" id="GO:0006508">
    <property type="term" value="P:proteolysis"/>
    <property type="evidence" value="ECO:0007669"/>
    <property type="project" value="InterPro"/>
</dbReference>
<dbReference type="InterPro" id="IPR009003">
    <property type="entry name" value="Peptidase_S1_PA"/>
</dbReference>
<dbReference type="PaxDb" id="8022-A0A060YY52"/>
<evidence type="ECO:0000259" key="2">
    <source>
        <dbReference type="Pfam" id="PF00089"/>
    </source>
</evidence>
<feature type="region of interest" description="Disordered" evidence="1">
    <location>
        <begin position="46"/>
        <end position="68"/>
    </location>
</feature>
<evidence type="ECO:0000313" key="4">
    <source>
        <dbReference type="Proteomes" id="UP000193380"/>
    </source>
</evidence>
<proteinExistence type="predicted"/>
<sequence>MHPSYNSRNLDNDVKLSMPASLNSYMCTVVMPCRCASSGTHCMGQPTQQSLLPRPTVLPGSPHPEQRQQHLPWTDQLHMFCAGFVDGGKDSCQGDRGVQWAAAGCCVLGLQ</sequence>
<dbReference type="EMBL" id="FR916474">
    <property type="protein sequence ID" value="CDQ93965.1"/>
    <property type="molecule type" value="Genomic_DNA"/>
</dbReference>
<dbReference type="GO" id="GO:0004252">
    <property type="term" value="F:serine-type endopeptidase activity"/>
    <property type="evidence" value="ECO:0007669"/>
    <property type="project" value="InterPro"/>
</dbReference>
<organism evidence="3 4">
    <name type="scientific">Oncorhynchus mykiss</name>
    <name type="common">Rainbow trout</name>
    <name type="synonym">Salmo gairdneri</name>
    <dbReference type="NCBI Taxonomy" id="8022"/>
    <lineage>
        <taxon>Eukaryota</taxon>
        <taxon>Metazoa</taxon>
        <taxon>Chordata</taxon>
        <taxon>Craniata</taxon>
        <taxon>Vertebrata</taxon>
        <taxon>Euteleostomi</taxon>
        <taxon>Actinopterygii</taxon>
        <taxon>Neopterygii</taxon>
        <taxon>Teleostei</taxon>
        <taxon>Protacanthopterygii</taxon>
        <taxon>Salmoniformes</taxon>
        <taxon>Salmonidae</taxon>
        <taxon>Salmoninae</taxon>
        <taxon>Oncorhynchus</taxon>
    </lineage>
</organism>
<evidence type="ECO:0000313" key="3">
    <source>
        <dbReference type="EMBL" id="CDQ93965.1"/>
    </source>
</evidence>
<dbReference type="InterPro" id="IPR001254">
    <property type="entry name" value="Trypsin_dom"/>
</dbReference>
<dbReference type="AlphaFoldDB" id="A0A060YY52"/>
<reference evidence="3" key="2">
    <citation type="submission" date="2014-03" db="EMBL/GenBank/DDBJ databases">
        <authorList>
            <person name="Genoscope - CEA"/>
        </authorList>
    </citation>
    <scope>NUCLEOTIDE SEQUENCE</scope>
</reference>
<dbReference type="Proteomes" id="UP000193380">
    <property type="component" value="Unassembled WGS sequence"/>
</dbReference>
<feature type="non-terminal residue" evidence="3">
    <location>
        <position position="111"/>
    </location>
</feature>
<reference evidence="3" key="1">
    <citation type="journal article" date="2014" name="Nat. Commun.">
        <title>The rainbow trout genome provides novel insights into evolution after whole-genome duplication in vertebrates.</title>
        <authorList>
            <person name="Berthelot C."/>
            <person name="Brunet F."/>
            <person name="Chalopin D."/>
            <person name="Juanchich A."/>
            <person name="Bernard M."/>
            <person name="Noel B."/>
            <person name="Bento P."/>
            <person name="Da Silva C."/>
            <person name="Labadie K."/>
            <person name="Alberti A."/>
            <person name="Aury J.M."/>
            <person name="Louis A."/>
            <person name="Dehais P."/>
            <person name="Bardou P."/>
            <person name="Montfort J."/>
            <person name="Klopp C."/>
            <person name="Cabau C."/>
            <person name="Gaspin C."/>
            <person name="Thorgaard G.H."/>
            <person name="Boussaha M."/>
            <person name="Quillet E."/>
            <person name="Guyomard R."/>
            <person name="Galiana D."/>
            <person name="Bobe J."/>
            <person name="Volff J.N."/>
            <person name="Genet C."/>
            <person name="Wincker P."/>
            <person name="Jaillon O."/>
            <person name="Roest Crollius H."/>
            <person name="Guiguen Y."/>
        </authorList>
    </citation>
    <scope>NUCLEOTIDE SEQUENCE [LARGE SCALE GENOMIC DNA]</scope>
</reference>
<dbReference type="Pfam" id="PF00089">
    <property type="entry name" value="Trypsin"/>
    <property type="match status" value="1"/>
</dbReference>
<feature type="domain" description="Peptidase S1" evidence="2">
    <location>
        <begin position="2"/>
        <end position="97"/>
    </location>
</feature>